<comment type="caution">
    <text evidence="1">The sequence shown here is derived from an EMBL/GenBank/DDBJ whole genome shotgun (WGS) entry which is preliminary data.</text>
</comment>
<sequence>MKSLVRWSQSGRLHTCGARVRLPESIHNVLPYATGRTQWLAAASYATEASAVDDAQLRSYRTTEIASSKFLKPPRVTDVRVPNDSYSKTSARPGKSKETQNAAQETPSTADNALPTSDAKQIEERETLRSDKVQAVEHSPAAQNQQPAESKGLVVGEAGHAEASSVINDRSLESSQPANVPPSKHDKQYSEKGDGIASGLVNHKIPPIAEPEVLLPSSLRLKGIAFWKQLFPDGSLREDVEAPIKAVIACRGIPTKAETPLYDAILENLDNISKTSDPITRVLAVKDLWRTTGQFVTENVPALEAYTSLLQAACSSAIRENRDVAESRRHQASLRRVRKFFIAYPGITGEPVGEPPEWESIWKRISGTLPIGTGTIAPNPDGQGINTGRSLNLDLFSIESHGQVGLTPPTVSCSAQPTSSDPIVALEHWKELALSAEERKQIKLMTTISILFRNSEMGSPTEYEKPLQLLQTLQVARVEADRIAIMQDLVTFTHTLVQKYQEPIRVQYEQIPEKISTDENSRANLHSNSVQISLDIHRSIQAFKRMNEFLNTHPIAGAAVEEQDLRRADQGPPHDAPVSNKSENEQEASWPDKPATDNKRKAIHPLEWTTMKLTTKEATEMKLLLPFHRSYLQVGVLESSHIKYLVQILRELDNATSKEERDAKMQALIVFTRQTLEEHESDVLGSLASSQKLLKQSDGVREKLLLSNKVGQIQNAVDLTARFRIRYHVPARHDQTDSGQAIKSADVTANSTNATLESAAGIHKLRAERSPAQRKEEKGYVSEKSKQWLEMKQTTAARTQAKNLADTKLQGFRPRTTLPAALNFENEQNATATGSADRILVPRPTHATEYTILRHKPQRSTSAVVYGSVDQQPAIQLAGSFVDTVTLVNRQPNIQAGWQTLGTSVHGADTGEALTLFEAHARAGPLAFASIANMFDPAHKHAVNTSAHTHQNPRVASYYPNAAEQMSRDGQTATTVADYATMDSGNALRRIATAAAAWLRTSSTAYEPSQREVALAHTKADEIPINDWNPDSDHNFGHWLGERLRRPGRRDAAHIVHLLPPSVGGFLGEKGLSDHWRDEYRQELRKKYKDLRPFNREAQDQRVKIHLEEITPTDDEISINDVIKWQRIEARRLHTRLKKGASVLTVITGGSFRNEGSGKTNASADVQVRSVHPIDEHTEMGPYIQNTNEADLAAQLRGLQIVRNTFQDRGESKQFRQYKRIIVATSSIMSMQTLNGFGAYRQNRAELRRAIRIAALCKIQAHEILKANRNIRSIHFIWLPQLKKAS</sequence>
<protein>
    <submittedName>
        <fullName evidence="1">Uncharacterized protein</fullName>
    </submittedName>
</protein>
<dbReference type="EMBL" id="JASBWS010000001">
    <property type="protein sequence ID" value="KAJ9117836.1"/>
    <property type="molecule type" value="Genomic_DNA"/>
</dbReference>
<organism evidence="1 2">
    <name type="scientific">Naganishia adeliensis</name>
    <dbReference type="NCBI Taxonomy" id="92952"/>
    <lineage>
        <taxon>Eukaryota</taxon>
        <taxon>Fungi</taxon>
        <taxon>Dikarya</taxon>
        <taxon>Basidiomycota</taxon>
        <taxon>Agaricomycotina</taxon>
        <taxon>Tremellomycetes</taxon>
        <taxon>Filobasidiales</taxon>
        <taxon>Filobasidiaceae</taxon>
        <taxon>Naganishia</taxon>
    </lineage>
</organism>
<evidence type="ECO:0000313" key="2">
    <source>
        <dbReference type="Proteomes" id="UP001230649"/>
    </source>
</evidence>
<gene>
    <name evidence="1" type="ORF">QFC20_000116</name>
</gene>
<accession>A0ACC2X467</accession>
<reference evidence="1" key="1">
    <citation type="submission" date="2023-04" db="EMBL/GenBank/DDBJ databases">
        <title>Draft Genome sequencing of Naganishia species isolated from polar environments using Oxford Nanopore Technology.</title>
        <authorList>
            <person name="Leo P."/>
            <person name="Venkateswaran K."/>
        </authorList>
    </citation>
    <scope>NUCLEOTIDE SEQUENCE</scope>
    <source>
        <strain evidence="1">MNA-CCFEE 5262</strain>
    </source>
</reference>
<name>A0ACC2X467_9TREE</name>
<proteinExistence type="predicted"/>
<keyword evidence="2" id="KW-1185">Reference proteome</keyword>
<dbReference type="Proteomes" id="UP001230649">
    <property type="component" value="Unassembled WGS sequence"/>
</dbReference>
<evidence type="ECO:0000313" key="1">
    <source>
        <dbReference type="EMBL" id="KAJ9117836.1"/>
    </source>
</evidence>